<dbReference type="InterPro" id="IPR051237">
    <property type="entry name" value="Ferric-chelate_Red/DefProt"/>
</dbReference>
<accession>A0AAV2IAE9</accession>
<keyword evidence="12" id="KW-1185">Reference proteome</keyword>
<gene>
    <name evidence="11" type="ORF">GSLYS_00016732001</name>
</gene>
<sequence length="209" mass="22976">MTAHITSLTSARVSFILMVTFLAVGRVRMYPNGAPEESCSDMIPLHHADEDNSNTPLLQPQTTTPYYTVLVSTTDVEPNGHVTVTISADQSHDYEGFFLQARRANDTSGTRYGTFTADSSNNVTTRCSSQGITHSNNVERYNTSVVWMAPSTKVYNIQFKATVVNNYSIFFTNIHSQVLNPSTGSSAVVVPSLGLSLFVLLLRLINHVH</sequence>
<dbReference type="EMBL" id="CAXITT010000533">
    <property type="protein sequence ID" value="CAL1543198.1"/>
    <property type="molecule type" value="Genomic_DNA"/>
</dbReference>
<keyword evidence="3" id="KW-0964">Secreted</keyword>
<evidence type="ECO:0000256" key="2">
    <source>
        <dbReference type="ARBA" id="ARBA00008501"/>
    </source>
</evidence>
<evidence type="ECO:0000256" key="5">
    <source>
        <dbReference type="ARBA" id="ARBA00022588"/>
    </source>
</evidence>
<dbReference type="InterPro" id="IPR042307">
    <property type="entry name" value="Reeler_sf"/>
</dbReference>
<dbReference type="InterPro" id="IPR002861">
    <property type="entry name" value="Reeler_dom"/>
</dbReference>
<keyword evidence="4" id="KW-0929">Antimicrobial</keyword>
<dbReference type="GO" id="GO:0045087">
    <property type="term" value="P:innate immune response"/>
    <property type="evidence" value="ECO:0007669"/>
    <property type="project" value="UniProtKB-KW"/>
</dbReference>
<keyword evidence="5" id="KW-0399">Innate immunity</keyword>
<dbReference type="GO" id="GO:0005576">
    <property type="term" value="C:extracellular region"/>
    <property type="evidence" value="ECO:0007669"/>
    <property type="project" value="UniProtKB-SubCell"/>
</dbReference>
<evidence type="ECO:0000256" key="9">
    <source>
        <dbReference type="SAM" id="SignalP"/>
    </source>
</evidence>
<evidence type="ECO:0000256" key="7">
    <source>
        <dbReference type="ARBA" id="ARBA00022859"/>
    </source>
</evidence>
<evidence type="ECO:0000313" key="12">
    <source>
        <dbReference type="Proteomes" id="UP001497497"/>
    </source>
</evidence>
<keyword evidence="6 9" id="KW-0732">Signal</keyword>
<proteinExistence type="inferred from homology"/>
<dbReference type="PANTHER" id="PTHR45828">
    <property type="entry name" value="CYTOCHROME B561/FERRIC REDUCTASE TRANSMEMBRANE"/>
    <property type="match status" value="1"/>
</dbReference>
<dbReference type="Pfam" id="PF02014">
    <property type="entry name" value="Reeler"/>
    <property type="match status" value="1"/>
</dbReference>
<evidence type="ECO:0000256" key="6">
    <source>
        <dbReference type="ARBA" id="ARBA00022729"/>
    </source>
</evidence>
<dbReference type="GO" id="GO:0042742">
    <property type="term" value="P:defense response to bacterium"/>
    <property type="evidence" value="ECO:0007669"/>
    <property type="project" value="UniProtKB-KW"/>
</dbReference>
<keyword evidence="8" id="KW-0044">Antibiotic</keyword>
<keyword evidence="7" id="KW-0391">Immunity</keyword>
<evidence type="ECO:0000256" key="3">
    <source>
        <dbReference type="ARBA" id="ARBA00022525"/>
    </source>
</evidence>
<evidence type="ECO:0000256" key="4">
    <source>
        <dbReference type="ARBA" id="ARBA00022529"/>
    </source>
</evidence>
<evidence type="ECO:0000256" key="1">
    <source>
        <dbReference type="ARBA" id="ARBA00004613"/>
    </source>
</evidence>
<feature type="signal peptide" evidence="9">
    <location>
        <begin position="1"/>
        <end position="29"/>
    </location>
</feature>
<protein>
    <recommendedName>
        <fullName evidence="10">Reelin domain-containing protein</fullName>
    </recommendedName>
</protein>
<feature type="chain" id="PRO_5043898229" description="Reelin domain-containing protein" evidence="9">
    <location>
        <begin position="30"/>
        <end position="209"/>
    </location>
</feature>
<dbReference type="Proteomes" id="UP001497497">
    <property type="component" value="Unassembled WGS sequence"/>
</dbReference>
<dbReference type="PROSITE" id="PS51019">
    <property type="entry name" value="REELIN"/>
    <property type="match status" value="1"/>
</dbReference>
<name>A0AAV2IAE9_LYMST</name>
<evidence type="ECO:0000259" key="10">
    <source>
        <dbReference type="PROSITE" id="PS51019"/>
    </source>
</evidence>
<evidence type="ECO:0000313" key="11">
    <source>
        <dbReference type="EMBL" id="CAL1543198.1"/>
    </source>
</evidence>
<comment type="subcellular location">
    <subcellularLocation>
        <location evidence="1">Secreted</location>
    </subcellularLocation>
</comment>
<feature type="domain" description="Reelin" evidence="10">
    <location>
        <begin position="24"/>
        <end position="192"/>
    </location>
</feature>
<evidence type="ECO:0000256" key="8">
    <source>
        <dbReference type="ARBA" id="ARBA00023022"/>
    </source>
</evidence>
<comment type="similarity">
    <text evidence="2">Belongs to the insect defense protein family.</text>
</comment>
<reference evidence="11 12" key="1">
    <citation type="submission" date="2024-04" db="EMBL/GenBank/DDBJ databases">
        <authorList>
            <consortium name="Genoscope - CEA"/>
            <person name="William W."/>
        </authorList>
    </citation>
    <scope>NUCLEOTIDE SEQUENCE [LARGE SCALE GENOMIC DNA]</scope>
</reference>
<dbReference type="PANTHER" id="PTHR45828:SF9">
    <property type="entry name" value="CELL WALL INTEGRITY AND STRESS RESPONSE COMPONENT 4-LIKE-RELATED"/>
    <property type="match status" value="1"/>
</dbReference>
<dbReference type="CDD" id="cd08544">
    <property type="entry name" value="Reeler"/>
    <property type="match status" value="1"/>
</dbReference>
<dbReference type="AlphaFoldDB" id="A0AAV2IAE9"/>
<organism evidence="11 12">
    <name type="scientific">Lymnaea stagnalis</name>
    <name type="common">Great pond snail</name>
    <name type="synonym">Helix stagnalis</name>
    <dbReference type="NCBI Taxonomy" id="6523"/>
    <lineage>
        <taxon>Eukaryota</taxon>
        <taxon>Metazoa</taxon>
        <taxon>Spiralia</taxon>
        <taxon>Lophotrochozoa</taxon>
        <taxon>Mollusca</taxon>
        <taxon>Gastropoda</taxon>
        <taxon>Heterobranchia</taxon>
        <taxon>Euthyneura</taxon>
        <taxon>Panpulmonata</taxon>
        <taxon>Hygrophila</taxon>
        <taxon>Lymnaeoidea</taxon>
        <taxon>Lymnaeidae</taxon>
        <taxon>Lymnaea</taxon>
    </lineage>
</organism>
<comment type="caution">
    <text evidence="11">The sequence shown here is derived from an EMBL/GenBank/DDBJ whole genome shotgun (WGS) entry which is preliminary data.</text>
</comment>
<dbReference type="Gene3D" id="2.60.40.4060">
    <property type="entry name" value="Reeler domain"/>
    <property type="match status" value="1"/>
</dbReference>
<dbReference type="GO" id="GO:0016020">
    <property type="term" value="C:membrane"/>
    <property type="evidence" value="ECO:0007669"/>
    <property type="project" value="TreeGrafter"/>
</dbReference>